<dbReference type="RefSeq" id="WP_289271479.1">
    <property type="nucleotide sequence ID" value="NZ_OX365700.1"/>
</dbReference>
<gene>
    <name evidence="7" type="ORF">DNFV4_04507</name>
</gene>
<evidence type="ECO:0000256" key="3">
    <source>
        <dbReference type="ARBA" id="ARBA00023004"/>
    </source>
</evidence>
<dbReference type="GO" id="GO:0009055">
    <property type="term" value="F:electron transfer activity"/>
    <property type="evidence" value="ECO:0007669"/>
    <property type="project" value="InterPro"/>
</dbReference>
<dbReference type="KEGG" id="nti:DNFV4_04507"/>
<dbReference type="PROSITE" id="PS51007">
    <property type="entry name" value="CYTC"/>
    <property type="match status" value="1"/>
</dbReference>
<reference evidence="7" key="1">
    <citation type="submission" date="2022-10" db="EMBL/GenBank/DDBJ databases">
        <authorList>
            <person name="Koch H."/>
        </authorList>
    </citation>
    <scope>NUCLEOTIDE SEQUENCE</scope>
    <source>
        <strain evidence="7">DNF</strain>
    </source>
</reference>
<evidence type="ECO:0000256" key="4">
    <source>
        <dbReference type="PROSITE-ProRule" id="PRU00433"/>
    </source>
</evidence>
<protein>
    <submittedName>
        <fullName evidence="7">Cytochrome c</fullName>
    </submittedName>
</protein>
<keyword evidence="5" id="KW-0472">Membrane</keyword>
<keyword evidence="5" id="KW-1133">Transmembrane helix</keyword>
<dbReference type="Proteomes" id="UP001179121">
    <property type="component" value="Chromosome"/>
</dbReference>
<sequence>MLGNGRVPGGPTFIIVFLVGLAGLALPSIASHSVSAPLGSPDRGRAIYLTHCLSCHGLTGNGDGVEAPYLSPRPASLISAGTSAKSDKELLQIIDQGKPHTAMRAWNGLLTDEEQRDVLAYIRSLIQFRPPSPDRPPPAEPGR</sequence>
<dbReference type="Pfam" id="PF13442">
    <property type="entry name" value="Cytochrome_CBB3"/>
    <property type="match status" value="1"/>
</dbReference>
<dbReference type="InterPro" id="IPR009056">
    <property type="entry name" value="Cyt_c-like_dom"/>
</dbReference>
<name>A0AA86N3F0_9BACT</name>
<dbReference type="GO" id="GO:0046872">
    <property type="term" value="F:metal ion binding"/>
    <property type="evidence" value="ECO:0007669"/>
    <property type="project" value="UniProtKB-KW"/>
</dbReference>
<evidence type="ECO:0000256" key="2">
    <source>
        <dbReference type="ARBA" id="ARBA00022723"/>
    </source>
</evidence>
<evidence type="ECO:0000313" key="8">
    <source>
        <dbReference type="Proteomes" id="UP001179121"/>
    </source>
</evidence>
<feature type="domain" description="Cytochrome c" evidence="6">
    <location>
        <begin position="39"/>
        <end position="126"/>
    </location>
</feature>
<evidence type="ECO:0000256" key="5">
    <source>
        <dbReference type="SAM" id="Phobius"/>
    </source>
</evidence>
<accession>A0AA86N3F0</accession>
<dbReference type="GO" id="GO:0020037">
    <property type="term" value="F:heme binding"/>
    <property type="evidence" value="ECO:0007669"/>
    <property type="project" value="InterPro"/>
</dbReference>
<proteinExistence type="predicted"/>
<evidence type="ECO:0000313" key="7">
    <source>
        <dbReference type="EMBL" id="CAI4034063.1"/>
    </source>
</evidence>
<keyword evidence="1 4" id="KW-0349">Heme</keyword>
<organism evidence="7 8">
    <name type="scientific">Nitrospira tepida</name>
    <dbReference type="NCBI Taxonomy" id="2973512"/>
    <lineage>
        <taxon>Bacteria</taxon>
        <taxon>Pseudomonadati</taxon>
        <taxon>Nitrospirota</taxon>
        <taxon>Nitrospiria</taxon>
        <taxon>Nitrospirales</taxon>
        <taxon>Nitrospiraceae</taxon>
        <taxon>Nitrospira</taxon>
    </lineage>
</organism>
<evidence type="ECO:0000259" key="6">
    <source>
        <dbReference type="PROSITE" id="PS51007"/>
    </source>
</evidence>
<dbReference type="InterPro" id="IPR036909">
    <property type="entry name" value="Cyt_c-like_dom_sf"/>
</dbReference>
<feature type="transmembrane region" description="Helical" evidence="5">
    <location>
        <begin position="12"/>
        <end position="30"/>
    </location>
</feature>
<dbReference type="EMBL" id="OX365700">
    <property type="protein sequence ID" value="CAI4034063.1"/>
    <property type="molecule type" value="Genomic_DNA"/>
</dbReference>
<dbReference type="Gene3D" id="1.10.760.10">
    <property type="entry name" value="Cytochrome c-like domain"/>
    <property type="match status" value="1"/>
</dbReference>
<dbReference type="AlphaFoldDB" id="A0AA86N3F0"/>
<keyword evidence="8" id="KW-1185">Reference proteome</keyword>
<keyword evidence="5" id="KW-0812">Transmembrane</keyword>
<keyword evidence="2 4" id="KW-0479">Metal-binding</keyword>
<evidence type="ECO:0000256" key="1">
    <source>
        <dbReference type="ARBA" id="ARBA00022617"/>
    </source>
</evidence>
<dbReference type="SUPFAM" id="SSF46626">
    <property type="entry name" value="Cytochrome c"/>
    <property type="match status" value="1"/>
</dbReference>
<keyword evidence="3 4" id="KW-0408">Iron</keyword>